<keyword evidence="2" id="KW-1185">Reference proteome</keyword>
<evidence type="ECO:0000313" key="2">
    <source>
        <dbReference type="Proteomes" id="UP000698222"/>
    </source>
</evidence>
<gene>
    <name evidence="1" type="ORF">JOF44_001537</name>
</gene>
<sequence length="70" mass="7139">MKVTDTHGTAAGHFDYLEAETAPQTAPVDGHDLPAVGTDDLVDLVETTGSRPAVIGPVRTGAEPLAARSA</sequence>
<proteinExistence type="predicted"/>
<name>A0ABS4YIS6_9MICO</name>
<organism evidence="1 2">
    <name type="scientific">Brachybacterium fresconis</name>
    <dbReference type="NCBI Taxonomy" id="173363"/>
    <lineage>
        <taxon>Bacteria</taxon>
        <taxon>Bacillati</taxon>
        <taxon>Actinomycetota</taxon>
        <taxon>Actinomycetes</taxon>
        <taxon>Micrococcales</taxon>
        <taxon>Dermabacteraceae</taxon>
        <taxon>Brachybacterium</taxon>
    </lineage>
</organism>
<comment type="caution">
    <text evidence="1">The sequence shown here is derived from an EMBL/GenBank/DDBJ whole genome shotgun (WGS) entry which is preliminary data.</text>
</comment>
<accession>A0ABS4YIS6</accession>
<dbReference type="EMBL" id="JAGIOC010000001">
    <property type="protein sequence ID" value="MBP2408634.1"/>
    <property type="molecule type" value="Genomic_DNA"/>
</dbReference>
<dbReference type="RefSeq" id="WP_209889389.1">
    <property type="nucleotide sequence ID" value="NZ_BAAAJV010000001.1"/>
</dbReference>
<evidence type="ECO:0000313" key="1">
    <source>
        <dbReference type="EMBL" id="MBP2408634.1"/>
    </source>
</evidence>
<dbReference type="Proteomes" id="UP000698222">
    <property type="component" value="Unassembled WGS sequence"/>
</dbReference>
<protein>
    <submittedName>
        <fullName evidence="1">Uncharacterized protein</fullName>
    </submittedName>
</protein>
<reference evidence="1 2" key="1">
    <citation type="submission" date="2021-03" db="EMBL/GenBank/DDBJ databases">
        <title>Sequencing the genomes of 1000 actinobacteria strains.</title>
        <authorList>
            <person name="Klenk H.-P."/>
        </authorList>
    </citation>
    <scope>NUCLEOTIDE SEQUENCE [LARGE SCALE GENOMIC DNA]</scope>
    <source>
        <strain evidence="1 2">DSM 14564</strain>
    </source>
</reference>